<dbReference type="InterPro" id="IPR052209">
    <property type="entry name" value="CbiZ"/>
</dbReference>
<gene>
    <name evidence="1" type="ORF">DEHALATV1_1337</name>
</gene>
<dbReference type="AlphaFoldDB" id="A0AB33I2D0"/>
<accession>A0AB33I2D0</accession>
<dbReference type="PANTHER" id="PTHR35336:SF5">
    <property type="entry name" value="ADENOSYLCOBINAMIDE AMIDOHYDROLASE"/>
    <property type="match status" value="1"/>
</dbReference>
<dbReference type="PANTHER" id="PTHR35336">
    <property type="entry name" value="ADENOSYLCOBINAMIDE AMIDOHYDROLASE"/>
    <property type="match status" value="1"/>
</dbReference>
<protein>
    <submittedName>
        <fullName evidence="1">Adenosylcobinamide amidohydrolase</fullName>
    </submittedName>
</protein>
<proteinExistence type="predicted"/>
<evidence type="ECO:0000313" key="1">
    <source>
        <dbReference type="EMBL" id="BAZ97965.1"/>
    </source>
</evidence>
<organism evidence="1 2">
    <name type="scientific">Dehalococcoides mccartyi</name>
    <dbReference type="NCBI Taxonomy" id="61435"/>
    <lineage>
        <taxon>Bacteria</taxon>
        <taxon>Bacillati</taxon>
        <taxon>Chloroflexota</taxon>
        <taxon>Dehalococcoidia</taxon>
        <taxon>Dehalococcoidales</taxon>
        <taxon>Dehalococcoidaceae</taxon>
        <taxon>Dehalococcoides</taxon>
    </lineage>
</organism>
<name>A0AB33I2D0_9CHLR</name>
<dbReference type="Proteomes" id="UP000218257">
    <property type="component" value="Chromosome"/>
</dbReference>
<evidence type="ECO:0000313" key="2">
    <source>
        <dbReference type="Proteomes" id="UP000218257"/>
    </source>
</evidence>
<sequence length="260" mass="28480">MEGTKVISELKTDTCYKELGSFHGVKAGIVYHKALGASTNTLVIELPEERNILSTRTGLGKARYILNTHIPPELWDFMHDNSSDWQTAYSVVLEEVLERYGTDLDKVSFLSTGVDQDKIAWAEESYEEFWVLAFATAGVKTNAMRIGCDAASGIERNGKFEKIGTINIILLTGSTLETPTLASSYITLTEAKNVALQELDIRSAVHPEWQATGTGTDQIISVSGGDDKYTYVGGHTKLGEMMAKAATQAVKQAVRNCRGY</sequence>
<dbReference type="InterPro" id="IPR002808">
    <property type="entry name" value="AdoCbi_amidolase"/>
</dbReference>
<dbReference type="EMBL" id="AP017649">
    <property type="protein sequence ID" value="BAZ97965.1"/>
    <property type="molecule type" value="Genomic_DNA"/>
</dbReference>
<reference evidence="1 2" key="1">
    <citation type="journal article" date="2017" name="Sci. Rep.">
        <title>Isolation and genomic characterization of a Dehalococcoides strain suggests genomic rearrangement during culture.</title>
        <authorList>
            <person name="Yohda M."/>
            <person name="Ikegami K."/>
            <person name="Aita Y."/>
            <person name="Kitajima M."/>
            <person name="Takechi A."/>
            <person name="Iwamoto M."/>
            <person name="Fukuda T."/>
            <person name="Tamura N."/>
            <person name="Shibasaki J."/>
            <person name="Koike S."/>
            <person name="Komatsu D."/>
            <person name="Miyagi S."/>
            <person name="Nishimura M."/>
            <person name="Uchino Y."/>
            <person name="Shiroma A."/>
            <person name="Shimoji M."/>
            <person name="Tamotsu H."/>
            <person name="Ashimine N."/>
            <person name="Shinzato M."/>
            <person name="Ohki S."/>
            <person name="Nakano K."/>
            <person name="Teruya K."/>
            <person name="Satou K."/>
            <person name="Hirano T."/>
            <person name="Yagi O."/>
        </authorList>
    </citation>
    <scope>NUCLEOTIDE SEQUENCE [LARGE SCALE GENOMIC DNA]</scope>
    <source>
        <strain evidence="1 2">UCH-ATV1</strain>
    </source>
</reference>
<dbReference type="Pfam" id="PF01955">
    <property type="entry name" value="CbiZ"/>
    <property type="match status" value="1"/>
</dbReference>